<evidence type="ECO:0008006" key="5">
    <source>
        <dbReference type="Google" id="ProtNLM"/>
    </source>
</evidence>
<organism evidence="3 4">
    <name type="scientific">Mycobacterium attenuatum</name>
    <dbReference type="NCBI Taxonomy" id="2341086"/>
    <lineage>
        <taxon>Bacteria</taxon>
        <taxon>Bacillati</taxon>
        <taxon>Actinomycetota</taxon>
        <taxon>Actinomycetes</taxon>
        <taxon>Mycobacteriales</taxon>
        <taxon>Mycobacteriaceae</taxon>
        <taxon>Mycobacterium</taxon>
    </lineage>
</organism>
<dbReference type="EMBL" id="UPHP01000135">
    <property type="protein sequence ID" value="VBA43459.1"/>
    <property type="molecule type" value="Genomic_DNA"/>
</dbReference>
<dbReference type="Proteomes" id="UP000273307">
    <property type="component" value="Unassembled WGS sequence"/>
</dbReference>
<reference evidence="3 4" key="1">
    <citation type="submission" date="2018-09" db="EMBL/GenBank/DDBJ databases">
        <authorList>
            <person name="Tagini F."/>
        </authorList>
    </citation>
    <scope>NUCLEOTIDE SEQUENCE [LARGE SCALE GENOMIC DNA]</scope>
    <source>
        <strain evidence="3 4">MK136</strain>
    </source>
</reference>
<feature type="compositionally biased region" description="Basic and acidic residues" evidence="2">
    <location>
        <begin position="11"/>
        <end position="21"/>
    </location>
</feature>
<name>A0A498QEP6_9MYCO</name>
<evidence type="ECO:0000313" key="4">
    <source>
        <dbReference type="Proteomes" id="UP000273307"/>
    </source>
</evidence>
<keyword evidence="1" id="KW-0175">Coiled coil</keyword>
<feature type="region of interest" description="Disordered" evidence="2">
    <location>
        <begin position="1"/>
        <end position="21"/>
    </location>
</feature>
<keyword evidence="4" id="KW-1185">Reference proteome</keyword>
<dbReference type="AlphaFoldDB" id="A0A498QEP6"/>
<evidence type="ECO:0000313" key="3">
    <source>
        <dbReference type="EMBL" id="VBA43459.1"/>
    </source>
</evidence>
<accession>A0A498QEP6</accession>
<protein>
    <recommendedName>
        <fullName evidence="5">Transposase</fullName>
    </recommendedName>
</protein>
<dbReference type="Pfam" id="PF19776">
    <property type="entry name" value="DUF6262"/>
    <property type="match status" value="1"/>
</dbReference>
<dbReference type="InterPro" id="IPR046229">
    <property type="entry name" value="TnpC-like"/>
</dbReference>
<evidence type="ECO:0000256" key="2">
    <source>
        <dbReference type="SAM" id="MobiDB-lite"/>
    </source>
</evidence>
<feature type="coiled-coil region" evidence="1">
    <location>
        <begin position="94"/>
        <end position="128"/>
    </location>
</feature>
<gene>
    <name evidence="3" type="ORF">LAUMK136_05096</name>
</gene>
<sequence>MRADNTAPLHDATRERTAATRRRADEELRAILSSGERLSVAEFARRAGVSRSWLYNQSDLIGQLAGIQPLIRADGVKQPLGIQAASDESIRTRLELAHRRIRTLSQQNQELSDQLARVLGELRAARVRGTATRSA</sequence>
<evidence type="ECO:0000256" key="1">
    <source>
        <dbReference type="SAM" id="Coils"/>
    </source>
</evidence>
<proteinExistence type="predicted"/>